<dbReference type="GO" id="GO:0005737">
    <property type="term" value="C:cytoplasm"/>
    <property type="evidence" value="ECO:0007669"/>
    <property type="project" value="TreeGrafter"/>
</dbReference>
<dbReference type="PANTHER" id="PTHR16487:SF0">
    <property type="entry name" value="PROTEIN PHOSPHATASE 4 REGULATORY SUBUNIT 2-RELATED"/>
    <property type="match status" value="1"/>
</dbReference>
<dbReference type="GO" id="GO:0019888">
    <property type="term" value="F:protein phosphatase regulator activity"/>
    <property type="evidence" value="ECO:0007669"/>
    <property type="project" value="InterPro"/>
</dbReference>
<dbReference type="GO" id="GO:0005634">
    <property type="term" value="C:nucleus"/>
    <property type="evidence" value="ECO:0007669"/>
    <property type="project" value="TreeGrafter"/>
</dbReference>
<feature type="region of interest" description="Disordered" evidence="2">
    <location>
        <begin position="55"/>
        <end position="142"/>
    </location>
</feature>
<feature type="region of interest" description="Disordered" evidence="2">
    <location>
        <begin position="237"/>
        <end position="278"/>
    </location>
</feature>
<comment type="similarity">
    <text evidence="1">Belongs to the PPP4R2 family.</text>
</comment>
<organism evidence="3 4">
    <name type="scientific">Syncephalis pseudoplumigaleata</name>
    <dbReference type="NCBI Taxonomy" id="1712513"/>
    <lineage>
        <taxon>Eukaryota</taxon>
        <taxon>Fungi</taxon>
        <taxon>Fungi incertae sedis</taxon>
        <taxon>Zoopagomycota</taxon>
        <taxon>Zoopagomycotina</taxon>
        <taxon>Zoopagomycetes</taxon>
        <taxon>Zoopagales</taxon>
        <taxon>Piptocephalidaceae</taxon>
        <taxon>Syncephalis</taxon>
    </lineage>
</organism>
<feature type="compositionally biased region" description="Low complexity" evidence="2">
    <location>
        <begin position="264"/>
        <end position="278"/>
    </location>
</feature>
<accession>A0A4P9YZU6</accession>
<reference evidence="4" key="1">
    <citation type="journal article" date="2018" name="Nat. Microbiol.">
        <title>Leveraging single-cell genomics to expand the fungal tree of life.</title>
        <authorList>
            <person name="Ahrendt S.R."/>
            <person name="Quandt C.A."/>
            <person name="Ciobanu D."/>
            <person name="Clum A."/>
            <person name="Salamov A."/>
            <person name="Andreopoulos B."/>
            <person name="Cheng J.F."/>
            <person name="Woyke T."/>
            <person name="Pelin A."/>
            <person name="Henrissat B."/>
            <person name="Reynolds N.K."/>
            <person name="Benny G.L."/>
            <person name="Smith M.E."/>
            <person name="James T.Y."/>
            <person name="Grigoriev I.V."/>
        </authorList>
    </citation>
    <scope>NUCLEOTIDE SEQUENCE [LARGE SCALE GENOMIC DNA]</scope>
    <source>
        <strain evidence="4">Benny S71-1</strain>
    </source>
</reference>
<feature type="compositionally biased region" description="Basic and acidic residues" evidence="2">
    <location>
        <begin position="61"/>
        <end position="73"/>
    </location>
</feature>
<gene>
    <name evidence="3" type="ORF">SYNPS1DRAFT_28608</name>
</gene>
<evidence type="ECO:0000256" key="2">
    <source>
        <dbReference type="SAM" id="MobiDB-lite"/>
    </source>
</evidence>
<sequence length="278" mass="29615">MLLLCVYGGASRAVSRAASTDGGGRAGTACLCRRKARFKNVKRLTSIAVQQETIRSRRHLRSTDTADEEHGGGDGDGDGDADDDGDNEHNDDEEEEKREGNDRQHGAPSSDVDMADRSEEGDSTPPASTALCQMDSPEQPTDVADDIKARTLPVKQVVMSCLESNFESGPPYTIQRLAELILAPTEHYSEPDKYLRAIQRLVTVTSTPSDYPSLSTSNGVDAANEYSIPIGLTAIASSASSSDSEADTSPDMTIHAVDDEDMANNNNNGSNGSNDDAS</sequence>
<protein>
    <recommendedName>
        <fullName evidence="5">PPP4R2-domain-containing protein</fullName>
    </recommendedName>
</protein>
<evidence type="ECO:0008006" key="5">
    <source>
        <dbReference type="Google" id="ProtNLM"/>
    </source>
</evidence>
<evidence type="ECO:0000313" key="4">
    <source>
        <dbReference type="Proteomes" id="UP000278143"/>
    </source>
</evidence>
<dbReference type="Proteomes" id="UP000278143">
    <property type="component" value="Unassembled WGS sequence"/>
</dbReference>
<evidence type="ECO:0000256" key="1">
    <source>
        <dbReference type="ARBA" id="ARBA00009207"/>
    </source>
</evidence>
<dbReference type="GO" id="GO:0030289">
    <property type="term" value="C:protein phosphatase 4 complex"/>
    <property type="evidence" value="ECO:0007669"/>
    <property type="project" value="InterPro"/>
</dbReference>
<evidence type="ECO:0000313" key="3">
    <source>
        <dbReference type="EMBL" id="RKP25666.1"/>
    </source>
</evidence>
<proteinExistence type="inferred from homology"/>
<dbReference type="InterPro" id="IPR015267">
    <property type="entry name" value="PPP4R2"/>
</dbReference>
<keyword evidence="4" id="KW-1185">Reference proteome</keyword>
<feature type="compositionally biased region" description="Acidic residues" evidence="2">
    <location>
        <begin position="75"/>
        <end position="96"/>
    </location>
</feature>
<feature type="compositionally biased region" description="Low complexity" evidence="2">
    <location>
        <begin position="237"/>
        <end position="249"/>
    </location>
</feature>
<dbReference type="PANTHER" id="PTHR16487">
    <property type="entry name" value="PPP4R2-RELATED PROTEIN"/>
    <property type="match status" value="1"/>
</dbReference>
<dbReference type="EMBL" id="KZ989663">
    <property type="protein sequence ID" value="RKP25666.1"/>
    <property type="molecule type" value="Genomic_DNA"/>
</dbReference>
<dbReference type="AlphaFoldDB" id="A0A4P9YZU6"/>
<dbReference type="OrthoDB" id="341898at2759"/>
<dbReference type="Pfam" id="PF09184">
    <property type="entry name" value="PPP4R2"/>
    <property type="match status" value="1"/>
</dbReference>
<feature type="compositionally biased region" description="Polar residues" evidence="2">
    <location>
        <begin position="125"/>
        <end position="139"/>
    </location>
</feature>
<name>A0A4P9YZU6_9FUNG</name>